<accession>A0ABQ8USH7</accession>
<dbReference type="SUPFAM" id="SSF54495">
    <property type="entry name" value="UBC-like"/>
    <property type="match status" value="1"/>
</dbReference>
<evidence type="ECO:0000256" key="3">
    <source>
        <dbReference type="PROSITE-ProRule" id="PRU10133"/>
    </source>
</evidence>
<dbReference type="InterPro" id="IPR023313">
    <property type="entry name" value="UBQ-conjugating_AS"/>
</dbReference>
<dbReference type="PROSITE" id="PS00183">
    <property type="entry name" value="UBC_1"/>
    <property type="match status" value="1"/>
</dbReference>
<evidence type="ECO:0000256" key="1">
    <source>
        <dbReference type="ARBA" id="ARBA00022679"/>
    </source>
</evidence>
<sequence length="157" mass="17764">MSGIARARLAEERKSWRKDHPVGFIAAPEQTDSGLNLFKWKCGIPGKEGTSWEGGFYRLTIQFSEDFPSKPPKCQFQPPLFHPNVYPTGTVCLSILNEEQDWRPSLTIKQILLGIQDLLNNPNLHDPAQQDAFNLCKSDRAAYEARIREIARSCPPP</sequence>
<feature type="domain" description="UBC core" evidence="5">
    <location>
        <begin position="4"/>
        <end position="156"/>
    </location>
</feature>
<keyword evidence="1" id="KW-0808">Transferase</keyword>
<feature type="active site" description="Glycyl thioester intermediate" evidence="3">
    <location>
        <position position="92"/>
    </location>
</feature>
<dbReference type="InterPro" id="IPR000608">
    <property type="entry name" value="UBC"/>
</dbReference>
<dbReference type="Gene3D" id="3.10.110.10">
    <property type="entry name" value="Ubiquitin Conjugating Enzyme"/>
    <property type="match status" value="1"/>
</dbReference>
<reference evidence="6" key="1">
    <citation type="journal article" date="2022" name="bioRxiv">
        <title>Genomics of Preaxostyla Flagellates Illuminates Evolutionary Transitions and the Path Towards Mitochondrial Loss.</title>
        <authorList>
            <person name="Novak L.V.F."/>
            <person name="Treitli S.C."/>
            <person name="Pyrih J."/>
            <person name="Halakuc P."/>
            <person name="Pipaliya S.V."/>
            <person name="Vacek V."/>
            <person name="Brzon O."/>
            <person name="Soukal P."/>
            <person name="Eme L."/>
            <person name="Dacks J.B."/>
            <person name="Karnkowska A."/>
            <person name="Elias M."/>
            <person name="Hampl V."/>
        </authorList>
    </citation>
    <scope>NUCLEOTIDE SEQUENCE</scope>
    <source>
        <strain evidence="6">RCP-MX</strain>
    </source>
</reference>
<gene>
    <name evidence="6" type="ORF">PAPYR_1927</name>
</gene>
<dbReference type="Pfam" id="PF00179">
    <property type="entry name" value="UQ_con"/>
    <property type="match status" value="1"/>
</dbReference>
<dbReference type="PROSITE" id="PS50127">
    <property type="entry name" value="UBC_2"/>
    <property type="match status" value="1"/>
</dbReference>
<dbReference type="SMART" id="SM00212">
    <property type="entry name" value="UBCc"/>
    <property type="match status" value="1"/>
</dbReference>
<name>A0ABQ8USH7_9EUKA</name>
<keyword evidence="4" id="KW-0067">ATP-binding</keyword>
<dbReference type="InterPro" id="IPR050113">
    <property type="entry name" value="Ub_conjugating_enzyme"/>
</dbReference>
<dbReference type="CDD" id="cd23798">
    <property type="entry name" value="UBCc_UBE2I"/>
    <property type="match status" value="1"/>
</dbReference>
<protein>
    <submittedName>
        <fullName evidence="6">SUMO-conjugating enzyme UBC9-B</fullName>
    </submittedName>
</protein>
<keyword evidence="2 4" id="KW-0833">Ubl conjugation pathway</keyword>
<evidence type="ECO:0000313" key="6">
    <source>
        <dbReference type="EMBL" id="KAJ4461783.1"/>
    </source>
</evidence>
<keyword evidence="4" id="KW-0547">Nucleotide-binding</keyword>
<comment type="similarity">
    <text evidence="4">Belongs to the ubiquitin-conjugating enzyme family.</text>
</comment>
<evidence type="ECO:0000259" key="5">
    <source>
        <dbReference type="PROSITE" id="PS50127"/>
    </source>
</evidence>
<evidence type="ECO:0000256" key="4">
    <source>
        <dbReference type="RuleBase" id="RU362109"/>
    </source>
</evidence>
<evidence type="ECO:0000256" key="2">
    <source>
        <dbReference type="ARBA" id="ARBA00022786"/>
    </source>
</evidence>
<keyword evidence="7" id="KW-1185">Reference proteome</keyword>
<dbReference type="EMBL" id="JAPMOS010000006">
    <property type="protein sequence ID" value="KAJ4461783.1"/>
    <property type="molecule type" value="Genomic_DNA"/>
</dbReference>
<comment type="caution">
    <text evidence="6">The sequence shown here is derived from an EMBL/GenBank/DDBJ whole genome shotgun (WGS) entry which is preliminary data.</text>
</comment>
<evidence type="ECO:0000313" key="7">
    <source>
        <dbReference type="Proteomes" id="UP001141327"/>
    </source>
</evidence>
<organism evidence="6 7">
    <name type="scientific">Paratrimastix pyriformis</name>
    <dbReference type="NCBI Taxonomy" id="342808"/>
    <lineage>
        <taxon>Eukaryota</taxon>
        <taxon>Metamonada</taxon>
        <taxon>Preaxostyla</taxon>
        <taxon>Paratrimastigidae</taxon>
        <taxon>Paratrimastix</taxon>
    </lineage>
</organism>
<dbReference type="PANTHER" id="PTHR24067">
    <property type="entry name" value="UBIQUITIN-CONJUGATING ENZYME E2"/>
    <property type="match status" value="1"/>
</dbReference>
<dbReference type="Proteomes" id="UP001141327">
    <property type="component" value="Unassembled WGS sequence"/>
</dbReference>
<dbReference type="InterPro" id="IPR016135">
    <property type="entry name" value="UBQ-conjugating_enzyme/RWD"/>
</dbReference>
<proteinExistence type="inferred from homology"/>